<reference evidence="4 5" key="1">
    <citation type="submission" date="2021-02" db="EMBL/GenBank/DDBJ databases">
        <title>Bacillus sp. RD4P76, an endophyte from a halophyte.</title>
        <authorList>
            <person name="Sun J.-Q."/>
        </authorList>
    </citation>
    <scope>NUCLEOTIDE SEQUENCE [LARGE SCALE GENOMIC DNA]</scope>
    <source>
        <strain evidence="4 5">RD4P76</strain>
    </source>
</reference>
<dbReference type="InterPro" id="IPR011330">
    <property type="entry name" value="Glyco_hydro/deAcase_b/a-brl"/>
</dbReference>
<protein>
    <submittedName>
        <fullName evidence="4">Polysaccharide deacetylase family protein</fullName>
    </submittedName>
</protein>
<dbReference type="SUPFAM" id="SSF88713">
    <property type="entry name" value="Glycoside hydrolase/deacetylase"/>
    <property type="match status" value="1"/>
</dbReference>
<dbReference type="InterPro" id="IPR050248">
    <property type="entry name" value="Polysacc_deacetylase_ArnD"/>
</dbReference>
<dbReference type="RefSeq" id="WP_204202257.1">
    <property type="nucleotide sequence ID" value="NZ_JAFELM010000016.1"/>
</dbReference>
<keyword evidence="2" id="KW-0378">Hydrolase</keyword>
<keyword evidence="5" id="KW-1185">Reference proteome</keyword>
<sequence>MSIYQGKVLELVSIEKIEEVPHLIIRASWYDVDRLINWKIDSLTAEHMLSIVERDTSSKYRLSLTCKYNCLSTITKTYRDQSEHIQFTCSENYANELMTLKELRTPDEFLQLPFLSFEEEETFKVVNTPTIVPQNTRKAPWFSLALLSAVLTVLLGYSSHSIMNETNLPKEQYVKAEKEQIQKVENTTEVLSTTTVTEQEIKMNPLDYTLEKELNYQLANGHVALTFDDGPSKYSLEIARILKEHNAGGTFFFIGTSAQKYPSYVKSIHQDGFSIGSHSMHHANLRHLSYSEQENEIVTSIELIQSLTEEEVVLFRPPYGSKNGITEEILNKLQHKVVLWNKDTEDWKNRNPDSIINYIKNTNPSGSIILLHESQDVVDALPTILEYFKEQNLKVVNLK</sequence>
<dbReference type="InterPro" id="IPR002509">
    <property type="entry name" value="NODB_dom"/>
</dbReference>
<proteinExistence type="predicted"/>
<dbReference type="PROSITE" id="PS51677">
    <property type="entry name" value="NODB"/>
    <property type="match status" value="1"/>
</dbReference>
<evidence type="ECO:0000256" key="1">
    <source>
        <dbReference type="ARBA" id="ARBA00022723"/>
    </source>
</evidence>
<dbReference type="PANTHER" id="PTHR10587:SF133">
    <property type="entry name" value="CHITIN DEACETYLASE 1-RELATED"/>
    <property type="match status" value="1"/>
</dbReference>
<evidence type="ECO:0000313" key="4">
    <source>
        <dbReference type="EMBL" id="MBM6616886.1"/>
    </source>
</evidence>
<name>A0ABS2DH57_9BACI</name>
<evidence type="ECO:0000256" key="2">
    <source>
        <dbReference type="ARBA" id="ARBA00022801"/>
    </source>
</evidence>
<evidence type="ECO:0000259" key="3">
    <source>
        <dbReference type="PROSITE" id="PS51677"/>
    </source>
</evidence>
<feature type="domain" description="NodB homology" evidence="3">
    <location>
        <begin position="221"/>
        <end position="396"/>
    </location>
</feature>
<dbReference type="Pfam" id="PF01522">
    <property type="entry name" value="Polysacc_deac_1"/>
    <property type="match status" value="1"/>
</dbReference>
<dbReference type="PANTHER" id="PTHR10587">
    <property type="entry name" value="GLYCOSYL TRANSFERASE-RELATED"/>
    <property type="match status" value="1"/>
</dbReference>
<dbReference type="CDD" id="cd10917">
    <property type="entry name" value="CE4_NodB_like_6s_7s"/>
    <property type="match status" value="1"/>
</dbReference>
<dbReference type="EMBL" id="JAFELM010000016">
    <property type="protein sequence ID" value="MBM6616886.1"/>
    <property type="molecule type" value="Genomic_DNA"/>
</dbReference>
<accession>A0ABS2DH57</accession>
<dbReference type="Gene3D" id="3.20.20.370">
    <property type="entry name" value="Glycoside hydrolase/deacetylase"/>
    <property type="match status" value="1"/>
</dbReference>
<organism evidence="4 5">
    <name type="scientific">Bacillus suaedaesalsae</name>
    <dbReference type="NCBI Taxonomy" id="2810349"/>
    <lineage>
        <taxon>Bacteria</taxon>
        <taxon>Bacillati</taxon>
        <taxon>Bacillota</taxon>
        <taxon>Bacilli</taxon>
        <taxon>Bacillales</taxon>
        <taxon>Bacillaceae</taxon>
        <taxon>Bacillus</taxon>
    </lineage>
</organism>
<dbReference type="Proteomes" id="UP001518925">
    <property type="component" value="Unassembled WGS sequence"/>
</dbReference>
<gene>
    <name evidence="4" type="ORF">JR050_04205</name>
</gene>
<comment type="caution">
    <text evidence="4">The sequence shown here is derived from an EMBL/GenBank/DDBJ whole genome shotgun (WGS) entry which is preliminary data.</text>
</comment>
<keyword evidence="1" id="KW-0479">Metal-binding</keyword>
<evidence type="ECO:0000313" key="5">
    <source>
        <dbReference type="Proteomes" id="UP001518925"/>
    </source>
</evidence>